<keyword evidence="2" id="KW-1133">Transmembrane helix</keyword>
<protein>
    <submittedName>
        <fullName evidence="3">Uncharacterized protein</fullName>
    </submittedName>
</protein>
<feature type="region of interest" description="Disordered" evidence="1">
    <location>
        <begin position="96"/>
        <end position="134"/>
    </location>
</feature>
<evidence type="ECO:0000313" key="3">
    <source>
        <dbReference type="EMBL" id="MEK0186829.1"/>
    </source>
</evidence>
<comment type="caution">
    <text evidence="3">The sequence shown here is derived from an EMBL/GenBank/DDBJ whole genome shotgun (WGS) entry which is preliminary data.</text>
</comment>
<dbReference type="RefSeq" id="WP_340541684.1">
    <property type="nucleotide sequence ID" value="NZ_JBBLXS010000264.1"/>
</dbReference>
<name>A0ABU8YQW3_9CYAN</name>
<dbReference type="EMBL" id="JBBLXS010000264">
    <property type="protein sequence ID" value="MEK0186829.1"/>
    <property type="molecule type" value="Genomic_DNA"/>
</dbReference>
<evidence type="ECO:0000313" key="4">
    <source>
        <dbReference type="Proteomes" id="UP001384579"/>
    </source>
</evidence>
<feature type="transmembrane region" description="Helical" evidence="2">
    <location>
        <begin position="7"/>
        <end position="31"/>
    </location>
</feature>
<evidence type="ECO:0000256" key="1">
    <source>
        <dbReference type="SAM" id="MobiDB-lite"/>
    </source>
</evidence>
<dbReference type="Proteomes" id="UP001384579">
    <property type="component" value="Unassembled WGS sequence"/>
</dbReference>
<proteinExistence type="predicted"/>
<keyword evidence="2" id="KW-0472">Membrane</keyword>
<organism evidence="3 4">
    <name type="scientific">Microcoleus anatoxicus PTRS2</name>
    <dbReference type="NCBI Taxonomy" id="2705321"/>
    <lineage>
        <taxon>Bacteria</taxon>
        <taxon>Bacillati</taxon>
        <taxon>Cyanobacteriota</taxon>
        <taxon>Cyanophyceae</taxon>
        <taxon>Oscillatoriophycideae</taxon>
        <taxon>Oscillatoriales</taxon>
        <taxon>Microcoleaceae</taxon>
        <taxon>Microcoleus</taxon>
        <taxon>Microcoleus anatoxicus</taxon>
    </lineage>
</organism>
<gene>
    <name evidence="3" type="ORF">WMG39_18525</name>
</gene>
<keyword evidence="2" id="KW-0812">Transmembrane</keyword>
<accession>A0ABU8YQW3</accession>
<reference evidence="3 4" key="1">
    <citation type="journal article" date="2020" name="Harmful Algae">
        <title>Molecular and morphological characterization of a novel dihydroanatoxin-a producing Microcoleus species (cyanobacteria) from the Russian River, California, USA.</title>
        <authorList>
            <person name="Conklin K.Y."/>
            <person name="Stancheva R."/>
            <person name="Otten T.G."/>
            <person name="Fadness R."/>
            <person name="Boyer G.L."/>
            <person name="Read B."/>
            <person name="Zhang X."/>
            <person name="Sheath R.G."/>
        </authorList>
    </citation>
    <scope>NUCLEOTIDE SEQUENCE [LARGE SCALE GENOMIC DNA]</scope>
    <source>
        <strain evidence="3 4">PTRS2</strain>
    </source>
</reference>
<evidence type="ECO:0000256" key="2">
    <source>
        <dbReference type="SAM" id="Phobius"/>
    </source>
</evidence>
<sequence length="134" mass="14263">MQLTKGAIVNVIMATLGTVVGLSSMLIGMTLQVLAQPRPQIVPPNSETTLSGDSLRTVEDRTLDSDYQYWLGEPQTVGDSGIRASRWSNTFRIKSDRPLDSIATPSDAERQANPLPPAPSDTGTGGGVKLQLGL</sequence>
<keyword evidence="4" id="KW-1185">Reference proteome</keyword>